<keyword evidence="10" id="KW-1185">Reference proteome</keyword>
<sequence>MLLAKGVKQENYLLSSIWFLFFFICWGACFPWLSLWLTEKIGIDSTEVGMVYTCIAIVAVVFQPVFGILADKLNFRKHLMWMLAGLMVAFAPWWIFVFAPLLKINIIAGALAGGAFIGLAFGCGCGICEAWIDKVSRLEGFEFGRARMWGGIGAAVGTFISGKLFAINPDYIFIMASCAGLVLAALLCFFRPGQQGGMDALNPQRLKIDRGDVFALLKTRRFWFLVLYMVGVGAVYETYDQQFAVYYSSFFETRERGAEVFGYLYTVQIFLDALTMFFAPAIVNRIGPKNALLYCGFIMAFRIIGSAMATGPILISTMKLLHGFESSILIIATLKYISANFDWRLSATVYLIGFQFAKQFSQIFMSTAIGNMYDVMGFKESYTILGAIALCFTAISVFTLSGNRVLQPAPVA</sequence>
<evidence type="ECO:0000256" key="4">
    <source>
        <dbReference type="ARBA" id="ARBA00022519"/>
    </source>
</evidence>
<gene>
    <name evidence="9" type="ORF">M989_03179</name>
</gene>
<dbReference type="PANTHER" id="PTHR23522:SF10">
    <property type="entry name" value="3-PHENYLPROPIONIC ACID TRANSPORTER-RELATED"/>
    <property type="match status" value="1"/>
</dbReference>
<dbReference type="EMBL" id="LXEU01000065">
    <property type="protein sequence ID" value="OAT50359.1"/>
    <property type="molecule type" value="Genomic_DNA"/>
</dbReference>
<evidence type="ECO:0000256" key="7">
    <source>
        <dbReference type="ARBA" id="ARBA00023136"/>
    </source>
</evidence>
<proteinExistence type="predicted"/>
<evidence type="ECO:0000313" key="9">
    <source>
        <dbReference type="EMBL" id="OAT50359.1"/>
    </source>
</evidence>
<dbReference type="GO" id="GO:0030395">
    <property type="term" value="F:lactose binding"/>
    <property type="evidence" value="ECO:0007669"/>
    <property type="project" value="TreeGrafter"/>
</dbReference>
<dbReference type="InterPro" id="IPR036259">
    <property type="entry name" value="MFS_trans_sf"/>
</dbReference>
<feature type="transmembrane region" description="Helical" evidence="8">
    <location>
        <begin position="381"/>
        <end position="400"/>
    </location>
</feature>
<feature type="transmembrane region" description="Helical" evidence="8">
    <location>
        <begin position="222"/>
        <end position="240"/>
    </location>
</feature>
<dbReference type="PANTHER" id="PTHR23522">
    <property type="entry name" value="BLL5896 PROTEIN"/>
    <property type="match status" value="1"/>
</dbReference>
<feature type="transmembrane region" description="Helical" evidence="8">
    <location>
        <begin position="171"/>
        <end position="190"/>
    </location>
</feature>
<evidence type="ECO:0000256" key="8">
    <source>
        <dbReference type="SAM" id="Phobius"/>
    </source>
</evidence>
<dbReference type="RefSeq" id="WP_064546830.1">
    <property type="nucleotide sequence ID" value="NZ_LXEU01000065.1"/>
</dbReference>
<feature type="transmembrane region" description="Helical" evidence="8">
    <location>
        <begin position="81"/>
        <end position="100"/>
    </location>
</feature>
<organism evidence="9 10">
    <name type="scientific">Kluyvera georgiana ATCC 51603</name>
    <dbReference type="NCBI Taxonomy" id="1354264"/>
    <lineage>
        <taxon>Bacteria</taxon>
        <taxon>Pseudomonadati</taxon>
        <taxon>Pseudomonadota</taxon>
        <taxon>Gammaproteobacteria</taxon>
        <taxon>Enterobacterales</taxon>
        <taxon>Enterobacteriaceae</taxon>
        <taxon>Kluyvera</taxon>
    </lineage>
</organism>
<dbReference type="GO" id="GO:0015528">
    <property type="term" value="F:lactose:proton symporter activity"/>
    <property type="evidence" value="ECO:0007669"/>
    <property type="project" value="TreeGrafter"/>
</dbReference>
<dbReference type="NCBIfam" id="TIGR00882">
    <property type="entry name" value="2A0105"/>
    <property type="match status" value="1"/>
</dbReference>
<dbReference type="AlphaFoldDB" id="A0A1B7JR19"/>
<reference evidence="9 10" key="1">
    <citation type="submission" date="2016-04" db="EMBL/GenBank/DDBJ databases">
        <title>ATOL: Assembling a taxonomically balanced genome-scale reconstruction of the evolutionary history of the Enterobacteriaceae.</title>
        <authorList>
            <person name="Plunkett G.III."/>
            <person name="Neeno-Eckwall E.C."/>
            <person name="Glasner J.D."/>
            <person name="Perna N.T."/>
        </authorList>
    </citation>
    <scope>NUCLEOTIDE SEQUENCE [LARGE SCALE GENOMIC DNA]</scope>
    <source>
        <strain evidence="9 10">ATCC 51603</strain>
    </source>
</reference>
<evidence type="ECO:0000256" key="3">
    <source>
        <dbReference type="ARBA" id="ARBA00022475"/>
    </source>
</evidence>
<evidence type="ECO:0000256" key="6">
    <source>
        <dbReference type="ARBA" id="ARBA00022989"/>
    </source>
</evidence>
<evidence type="ECO:0000256" key="5">
    <source>
        <dbReference type="ARBA" id="ARBA00022692"/>
    </source>
</evidence>
<dbReference type="Gene3D" id="1.20.1250.20">
    <property type="entry name" value="MFS general substrate transporter like domains"/>
    <property type="match status" value="2"/>
</dbReference>
<evidence type="ECO:0000256" key="2">
    <source>
        <dbReference type="ARBA" id="ARBA00022448"/>
    </source>
</evidence>
<dbReference type="PRINTS" id="PR00174">
    <property type="entry name" value="LACYSMPORT"/>
</dbReference>
<dbReference type="PATRIC" id="fig|1354264.4.peg.3313"/>
<feature type="transmembrane region" description="Helical" evidence="8">
    <location>
        <begin position="148"/>
        <end position="165"/>
    </location>
</feature>
<keyword evidence="2" id="KW-0813">Transport</keyword>
<feature type="transmembrane region" description="Helical" evidence="8">
    <location>
        <begin position="291"/>
        <end position="314"/>
    </location>
</feature>
<comment type="subcellular location">
    <subcellularLocation>
        <location evidence="1">Cell inner membrane</location>
        <topology evidence="1">Multi-pass membrane protein</topology>
    </subcellularLocation>
</comment>
<keyword evidence="5 8" id="KW-0812">Transmembrane</keyword>
<keyword evidence="3" id="KW-1003">Cell membrane</keyword>
<dbReference type="InterPro" id="IPR000576">
    <property type="entry name" value="LacY/RafB_perm_fam"/>
</dbReference>
<feature type="transmembrane region" description="Helical" evidence="8">
    <location>
        <begin position="49"/>
        <end position="69"/>
    </location>
</feature>
<evidence type="ECO:0000313" key="10">
    <source>
        <dbReference type="Proteomes" id="UP000078386"/>
    </source>
</evidence>
<dbReference type="Pfam" id="PF01306">
    <property type="entry name" value="LacY_symp"/>
    <property type="match status" value="1"/>
</dbReference>
<keyword evidence="6 8" id="KW-1133">Transmembrane helix</keyword>
<keyword evidence="4" id="KW-0997">Cell inner membrane</keyword>
<evidence type="ECO:0000256" key="1">
    <source>
        <dbReference type="ARBA" id="ARBA00004429"/>
    </source>
</evidence>
<dbReference type="Proteomes" id="UP000078386">
    <property type="component" value="Unassembled WGS sequence"/>
</dbReference>
<dbReference type="SUPFAM" id="SSF103473">
    <property type="entry name" value="MFS general substrate transporter"/>
    <property type="match status" value="1"/>
</dbReference>
<comment type="caution">
    <text evidence="9">The sequence shown here is derived from an EMBL/GenBank/DDBJ whole genome shotgun (WGS) entry which is preliminary data.</text>
</comment>
<protein>
    <submittedName>
        <fullName evidence="9">Lactose permease</fullName>
    </submittedName>
</protein>
<accession>A0A1B7JR19</accession>
<dbReference type="GO" id="GO:0005886">
    <property type="term" value="C:plasma membrane"/>
    <property type="evidence" value="ECO:0007669"/>
    <property type="project" value="UniProtKB-SubCell"/>
</dbReference>
<keyword evidence="7 8" id="KW-0472">Membrane</keyword>
<name>A0A1B7JR19_9ENTR</name>
<feature type="transmembrane region" description="Helical" evidence="8">
    <location>
        <begin position="106"/>
        <end position="127"/>
    </location>
</feature>
<dbReference type="NCBIfam" id="NF007077">
    <property type="entry name" value="PRK09528.1"/>
    <property type="match status" value="1"/>
</dbReference>
<feature type="transmembrane region" description="Helical" evidence="8">
    <location>
        <begin position="260"/>
        <end position="279"/>
    </location>
</feature>
<feature type="transmembrane region" description="Helical" evidence="8">
    <location>
        <begin position="12"/>
        <end position="37"/>
    </location>
</feature>